<dbReference type="WBParaSite" id="MhA1_Contig1769.frz3.gene3">
    <property type="protein sequence ID" value="MhA1_Contig1769.frz3.gene3"/>
    <property type="gene ID" value="MhA1_Contig1769.frz3.gene3"/>
</dbReference>
<reference evidence="3" key="1">
    <citation type="submission" date="2016-11" db="UniProtKB">
        <authorList>
            <consortium name="WormBaseParasite"/>
        </authorList>
    </citation>
    <scope>IDENTIFICATION</scope>
</reference>
<sequence>MSKEKEKNGEQRGMNESQQQQQPQQEKQQQNNILITSSSFIEPINSSTKMTTIASESEDSIGLNTTVINTTTTGLQQQQQPLNQILQHQNSLSNSNNSTSFSMFSSRIDDEDPIFTLDEEVHAKELSGERTRHYTADFDPTISDDDEFPKEMESLHGGRAYSASNRFPYRMRNTGRSGPLSNILHKVHGQFDSGGGISVVPASLPIQISRGFNWPSHDLVGSLSEEEDGGVSKMEKARAAETLAAVLSNGNNDREQKKETVLAQFDGSKMAQQNGSEQEETEVENLYGRIQAYSRSIQPEDDPERIFGERPHRRYSLAAKFGTDTDLPPPSTEEEDSGGENIPPITMTDICHRNPQQQLTTITSTDNNQAMISNIMTPIASSHTTIPCQTMTITSVGGMPHVIVPTSMSDCL</sequence>
<dbReference type="AlphaFoldDB" id="A0A1I8B9W3"/>
<feature type="compositionally biased region" description="Low complexity" evidence="1">
    <location>
        <begin position="18"/>
        <end position="30"/>
    </location>
</feature>
<name>A0A1I8B9W3_MELHA</name>
<keyword evidence="2" id="KW-1185">Reference proteome</keyword>
<feature type="region of interest" description="Disordered" evidence="1">
    <location>
        <begin position="321"/>
        <end position="343"/>
    </location>
</feature>
<feature type="compositionally biased region" description="Basic and acidic residues" evidence="1">
    <location>
        <begin position="1"/>
        <end position="10"/>
    </location>
</feature>
<feature type="compositionally biased region" description="Polar residues" evidence="1">
    <location>
        <begin position="31"/>
        <end position="41"/>
    </location>
</feature>
<evidence type="ECO:0000313" key="2">
    <source>
        <dbReference type="Proteomes" id="UP000095281"/>
    </source>
</evidence>
<accession>A0A1I8B9W3</accession>
<organism evidence="2 3">
    <name type="scientific">Meloidogyne hapla</name>
    <name type="common">Root-knot nematode worm</name>
    <dbReference type="NCBI Taxonomy" id="6305"/>
    <lineage>
        <taxon>Eukaryota</taxon>
        <taxon>Metazoa</taxon>
        <taxon>Ecdysozoa</taxon>
        <taxon>Nematoda</taxon>
        <taxon>Chromadorea</taxon>
        <taxon>Rhabditida</taxon>
        <taxon>Tylenchina</taxon>
        <taxon>Tylenchomorpha</taxon>
        <taxon>Tylenchoidea</taxon>
        <taxon>Meloidogynidae</taxon>
        <taxon>Meloidogyninae</taxon>
        <taxon>Meloidogyne</taxon>
    </lineage>
</organism>
<protein>
    <submittedName>
        <fullName evidence="3">Uncharacterized protein</fullName>
    </submittedName>
</protein>
<feature type="region of interest" description="Disordered" evidence="1">
    <location>
        <begin position="1"/>
        <end position="41"/>
    </location>
</feature>
<proteinExistence type="predicted"/>
<evidence type="ECO:0000256" key="1">
    <source>
        <dbReference type="SAM" id="MobiDB-lite"/>
    </source>
</evidence>
<evidence type="ECO:0000313" key="3">
    <source>
        <dbReference type="WBParaSite" id="MhA1_Contig1769.frz3.gene3"/>
    </source>
</evidence>
<dbReference type="Proteomes" id="UP000095281">
    <property type="component" value="Unplaced"/>
</dbReference>